<name>A0A3A5MLV7_9MICO</name>
<dbReference type="GO" id="GO:0006281">
    <property type="term" value="P:DNA repair"/>
    <property type="evidence" value="ECO:0007669"/>
    <property type="project" value="TreeGrafter"/>
</dbReference>
<evidence type="ECO:0000256" key="1">
    <source>
        <dbReference type="ARBA" id="ARBA00012726"/>
    </source>
</evidence>
<reference evidence="12 13" key="1">
    <citation type="submission" date="2018-09" db="EMBL/GenBank/DDBJ databases">
        <title>Novel species of Cryobacterium.</title>
        <authorList>
            <person name="Liu Q."/>
            <person name="Xin Y.-H."/>
        </authorList>
    </citation>
    <scope>NUCLEOTIDE SEQUENCE [LARGE SCALE GENOMIC DNA]</scope>
    <source>
        <strain evidence="12 13">Hh39</strain>
    </source>
</reference>
<feature type="binding site" evidence="10">
    <location>
        <begin position="297"/>
        <end position="300"/>
    </location>
    <ligand>
        <name>GMP</name>
        <dbReference type="ChEBI" id="CHEBI:58115"/>
    </ligand>
</feature>
<evidence type="ECO:0000256" key="5">
    <source>
        <dbReference type="ARBA" id="ARBA00022800"/>
    </source>
</evidence>
<feature type="binding site" evidence="10">
    <location>
        <begin position="265"/>
        <end position="266"/>
    </location>
    <ligand>
        <name>GMP</name>
        <dbReference type="ChEBI" id="CHEBI:58115"/>
    </ligand>
</feature>
<accession>A0A3A5MLV7</accession>
<keyword evidence="3 11" id="KW-0479">Metal-binding</keyword>
<keyword evidence="4 10" id="KW-0547">Nucleotide-binding</keyword>
<feature type="binding site" evidence="10">
    <location>
        <position position="391"/>
    </location>
    <ligand>
        <name>GMP</name>
        <dbReference type="ChEBI" id="CHEBI:58115"/>
    </ligand>
</feature>
<keyword evidence="6 10" id="KW-0342">GTP-binding</keyword>
<dbReference type="Pfam" id="PF01139">
    <property type="entry name" value="RtcB"/>
    <property type="match status" value="1"/>
</dbReference>
<evidence type="ECO:0000256" key="3">
    <source>
        <dbReference type="ARBA" id="ARBA00022723"/>
    </source>
</evidence>
<dbReference type="OrthoDB" id="9802323at2"/>
<feature type="binding site" evidence="11">
    <location>
        <position position="70"/>
    </location>
    <ligand>
        <name>Mn(2+)</name>
        <dbReference type="ChEBI" id="CHEBI:29035"/>
        <label>1</label>
    </ligand>
</feature>
<evidence type="ECO:0000256" key="2">
    <source>
        <dbReference type="ARBA" id="ARBA00022598"/>
    </source>
</evidence>
<evidence type="ECO:0000256" key="6">
    <source>
        <dbReference type="ARBA" id="ARBA00023134"/>
    </source>
</evidence>
<gene>
    <name evidence="12" type="ORF">D6T64_11960</name>
</gene>
<dbReference type="RefSeq" id="WP_119974906.1">
    <property type="nucleotide sequence ID" value="NZ_JBHSQA010000012.1"/>
</dbReference>
<dbReference type="GO" id="GO:0170057">
    <property type="term" value="F:RNA ligase (GTP) activity"/>
    <property type="evidence" value="ECO:0007669"/>
    <property type="project" value="UniProtKB-EC"/>
</dbReference>
<feature type="binding site" evidence="11">
    <location>
        <position position="265"/>
    </location>
    <ligand>
        <name>Mn(2+)</name>
        <dbReference type="ChEBI" id="CHEBI:29035"/>
        <label>2</label>
    </ligand>
</feature>
<proteinExistence type="predicted"/>
<keyword evidence="13" id="KW-1185">Reference proteome</keyword>
<evidence type="ECO:0000256" key="8">
    <source>
        <dbReference type="ARBA" id="ARBA00047746"/>
    </source>
</evidence>
<evidence type="ECO:0000313" key="12">
    <source>
        <dbReference type="EMBL" id="RJT88098.1"/>
    </source>
</evidence>
<protein>
    <recommendedName>
        <fullName evidence="1">3'-phosphate/5'-hydroxy nucleic acid ligase</fullName>
        <ecNumber evidence="1">6.5.1.8</ecNumber>
    </recommendedName>
</protein>
<dbReference type="EMBL" id="QZVS01000085">
    <property type="protein sequence ID" value="RJT88098.1"/>
    <property type="molecule type" value="Genomic_DNA"/>
</dbReference>
<dbReference type="Gene3D" id="3.90.1860.10">
    <property type="entry name" value="tRNA-splicing ligase RtcB"/>
    <property type="match status" value="1"/>
</dbReference>
<dbReference type="PANTHER" id="PTHR43749">
    <property type="entry name" value="RNA-SPLICING LIGASE RTCB"/>
    <property type="match status" value="1"/>
</dbReference>
<dbReference type="SUPFAM" id="SSF103365">
    <property type="entry name" value="Hypothetical protein PH1602"/>
    <property type="match status" value="1"/>
</dbReference>
<feature type="binding site" evidence="11">
    <location>
        <position position="157"/>
    </location>
    <ligand>
        <name>Mn(2+)</name>
        <dbReference type="ChEBI" id="CHEBI:29035"/>
        <label>1</label>
    </ligand>
</feature>
<keyword evidence="7 11" id="KW-0464">Manganese</keyword>
<keyword evidence="2" id="KW-0436">Ligase</keyword>
<evidence type="ECO:0000256" key="4">
    <source>
        <dbReference type="ARBA" id="ARBA00022741"/>
    </source>
</evidence>
<feature type="binding site" evidence="10">
    <location>
        <begin position="156"/>
        <end position="160"/>
    </location>
    <ligand>
        <name>GMP</name>
        <dbReference type="ChEBI" id="CHEBI:58115"/>
    </ligand>
</feature>
<dbReference type="Proteomes" id="UP000272015">
    <property type="component" value="Unassembled WGS sequence"/>
</dbReference>
<sequence>MTVNRINKKLYNWASILEDNTREQAERASTMPFIFPHLALMPDAHLGKGATVGSVIPTLGAIIPAAVGVDIGCGMIAVRTQFTADDIKASALPLSDLRENVERSVPLSAGKYNGSVTDSAKRRIFDLEVLANRAGFNPADRSPNWHMQLGSLGSGNHFIEVSLDEEDRVWLFLHSGSRGVGNKIAQAHIKVAQAYCAKNWIVLPDPDLAYLVEGTPEFDRYIAELKWAQEFALLNREEMMDRLMDQFERWIGGEIVESERVNCHHNYTTRERHYGKDVYLSRKGAIDAGKGTAGLVPGSMGTRSYVVEGKGNALSLNSSPHGAGREYSRSAARKTFTREQLDAAMEGIEWRHTDAFLDEIPGAYKDIDVVMEDAQDLVEIKHTLRQILNVKGD</sequence>
<evidence type="ECO:0000256" key="9">
    <source>
        <dbReference type="PIRSR" id="PIRSR601233-1"/>
    </source>
</evidence>
<dbReference type="EC" id="6.5.1.8" evidence="1"/>
<comment type="catalytic activity">
    <reaction evidence="8">
        <text>a 3'-end 3'-phospho-ribonucleotide-RNA + a 5'-end dephospho-ribonucleoside-RNA + GTP = a ribonucleotidyl-ribonucleotide-RNA + GMP + diphosphate</text>
        <dbReference type="Rhea" id="RHEA:68076"/>
        <dbReference type="Rhea" id="RHEA-COMP:10463"/>
        <dbReference type="Rhea" id="RHEA-COMP:13936"/>
        <dbReference type="Rhea" id="RHEA-COMP:17355"/>
        <dbReference type="ChEBI" id="CHEBI:33019"/>
        <dbReference type="ChEBI" id="CHEBI:37565"/>
        <dbReference type="ChEBI" id="CHEBI:58115"/>
        <dbReference type="ChEBI" id="CHEBI:83062"/>
        <dbReference type="ChEBI" id="CHEBI:138284"/>
        <dbReference type="ChEBI" id="CHEBI:173118"/>
        <dbReference type="EC" id="6.5.1.8"/>
    </reaction>
</comment>
<comment type="caution">
    <text evidence="12">The sequence shown here is derived from an EMBL/GenBank/DDBJ whole genome shotgun (WGS) entry which is preliminary data.</text>
</comment>
<keyword evidence="5" id="KW-0692">RNA repair</keyword>
<dbReference type="GO" id="GO:0003909">
    <property type="term" value="F:DNA ligase activity"/>
    <property type="evidence" value="ECO:0007669"/>
    <property type="project" value="TreeGrafter"/>
</dbReference>
<evidence type="ECO:0000256" key="7">
    <source>
        <dbReference type="ARBA" id="ARBA00023211"/>
    </source>
</evidence>
<dbReference type="GO" id="GO:0005525">
    <property type="term" value="F:GTP binding"/>
    <property type="evidence" value="ECO:0007669"/>
    <property type="project" value="UniProtKB-KW"/>
</dbReference>
<evidence type="ECO:0000256" key="10">
    <source>
        <dbReference type="PIRSR" id="PIRSR601233-2"/>
    </source>
</evidence>
<dbReference type="InterPro" id="IPR036025">
    <property type="entry name" value="RtcB-like_sf"/>
</dbReference>
<organism evidence="12 13">
    <name type="scientific">Cryobacterium melibiosiphilum</name>
    <dbReference type="NCBI Taxonomy" id="995039"/>
    <lineage>
        <taxon>Bacteria</taxon>
        <taxon>Bacillati</taxon>
        <taxon>Actinomycetota</taxon>
        <taxon>Actinomycetes</taxon>
        <taxon>Micrococcales</taxon>
        <taxon>Microbacteriaceae</taxon>
        <taxon>Cryobacterium</taxon>
    </lineage>
</organism>
<dbReference type="InterPro" id="IPR001233">
    <property type="entry name" value="RtcB"/>
</dbReference>
<dbReference type="GO" id="GO:0006396">
    <property type="term" value="P:RNA processing"/>
    <property type="evidence" value="ECO:0007669"/>
    <property type="project" value="InterPro"/>
</dbReference>
<feature type="binding site" evidence="10">
    <location>
        <begin position="321"/>
        <end position="324"/>
    </location>
    <ligand>
        <name>GMP</name>
        <dbReference type="ChEBI" id="CHEBI:58115"/>
    </ligand>
</feature>
<feature type="binding site" evidence="10">
    <location>
        <position position="304"/>
    </location>
    <ligand>
        <name>GMP</name>
        <dbReference type="ChEBI" id="CHEBI:58115"/>
    </ligand>
</feature>
<dbReference type="InterPro" id="IPR052915">
    <property type="entry name" value="RtcB-like"/>
</dbReference>
<dbReference type="PANTHER" id="PTHR43749:SF2">
    <property type="entry name" value="RNA-SPLICING LIGASE RTCB"/>
    <property type="match status" value="1"/>
</dbReference>
<feature type="active site" description="GMP-histidine intermediate" evidence="9">
    <location>
        <position position="321"/>
    </location>
</feature>
<dbReference type="GO" id="GO:0042245">
    <property type="term" value="P:RNA repair"/>
    <property type="evidence" value="ECO:0007669"/>
    <property type="project" value="UniProtKB-KW"/>
</dbReference>
<comment type="cofactor">
    <cofactor evidence="11">
        <name>Mn(2+)</name>
        <dbReference type="ChEBI" id="CHEBI:29035"/>
    </cofactor>
    <text evidence="11">Binds 2 manganese ions per subunit.</text>
</comment>
<feature type="binding site" evidence="11">
    <location>
        <position position="174"/>
    </location>
    <ligand>
        <name>Mn(2+)</name>
        <dbReference type="ChEBI" id="CHEBI:29035"/>
        <label>2</label>
    </ligand>
</feature>
<evidence type="ECO:0000256" key="11">
    <source>
        <dbReference type="PIRSR" id="PIRSR601233-3"/>
    </source>
</evidence>
<evidence type="ECO:0000313" key="13">
    <source>
        <dbReference type="Proteomes" id="UP000272015"/>
    </source>
</evidence>
<dbReference type="GO" id="GO:0030145">
    <property type="term" value="F:manganese ion binding"/>
    <property type="evidence" value="ECO:0007669"/>
    <property type="project" value="TreeGrafter"/>
</dbReference>
<dbReference type="AlphaFoldDB" id="A0A3A5MLV7"/>